<dbReference type="EMBL" id="KV419401">
    <property type="protein sequence ID" value="KZS95400.1"/>
    <property type="molecule type" value="Genomic_DNA"/>
</dbReference>
<gene>
    <name evidence="2" type="ORF">SISNIDRAFT_451998</name>
</gene>
<feature type="region of interest" description="Disordered" evidence="1">
    <location>
        <begin position="44"/>
        <end position="66"/>
    </location>
</feature>
<evidence type="ECO:0000313" key="3">
    <source>
        <dbReference type="Proteomes" id="UP000076722"/>
    </source>
</evidence>
<organism evidence="2 3">
    <name type="scientific">Sistotremastrum niveocremeum HHB9708</name>
    <dbReference type="NCBI Taxonomy" id="1314777"/>
    <lineage>
        <taxon>Eukaryota</taxon>
        <taxon>Fungi</taxon>
        <taxon>Dikarya</taxon>
        <taxon>Basidiomycota</taxon>
        <taxon>Agaricomycotina</taxon>
        <taxon>Agaricomycetes</taxon>
        <taxon>Sistotremastrales</taxon>
        <taxon>Sistotremastraceae</taxon>
        <taxon>Sertulicium</taxon>
        <taxon>Sertulicium niveocremeum</taxon>
    </lineage>
</organism>
<evidence type="ECO:0000313" key="2">
    <source>
        <dbReference type="EMBL" id="KZS95400.1"/>
    </source>
</evidence>
<sequence length="77" mass="8503">MRKRQGGEKIVRGVERAVCVCFCCGHAAGRQVRAWPERDAKFELRREGSHSPHSTHPPAQPSCSLQDASQAAVLYSL</sequence>
<dbReference type="AlphaFoldDB" id="A0A164WVG3"/>
<dbReference type="Proteomes" id="UP000076722">
    <property type="component" value="Unassembled WGS sequence"/>
</dbReference>
<proteinExistence type="predicted"/>
<reference evidence="2 3" key="1">
    <citation type="journal article" date="2016" name="Mol. Biol. Evol.">
        <title>Comparative Genomics of Early-Diverging Mushroom-Forming Fungi Provides Insights into the Origins of Lignocellulose Decay Capabilities.</title>
        <authorList>
            <person name="Nagy L.G."/>
            <person name="Riley R."/>
            <person name="Tritt A."/>
            <person name="Adam C."/>
            <person name="Daum C."/>
            <person name="Floudas D."/>
            <person name="Sun H."/>
            <person name="Yadav J.S."/>
            <person name="Pangilinan J."/>
            <person name="Larsson K.H."/>
            <person name="Matsuura K."/>
            <person name="Barry K."/>
            <person name="Labutti K."/>
            <person name="Kuo R."/>
            <person name="Ohm R.A."/>
            <person name="Bhattacharya S.S."/>
            <person name="Shirouzu T."/>
            <person name="Yoshinaga Y."/>
            <person name="Martin F.M."/>
            <person name="Grigoriev I.V."/>
            <person name="Hibbett D.S."/>
        </authorList>
    </citation>
    <scope>NUCLEOTIDE SEQUENCE [LARGE SCALE GENOMIC DNA]</scope>
    <source>
        <strain evidence="2 3">HHB9708</strain>
    </source>
</reference>
<name>A0A164WVG3_9AGAM</name>
<evidence type="ECO:0000256" key="1">
    <source>
        <dbReference type="SAM" id="MobiDB-lite"/>
    </source>
</evidence>
<keyword evidence="3" id="KW-1185">Reference proteome</keyword>
<accession>A0A164WVG3</accession>
<protein>
    <submittedName>
        <fullName evidence="2">Uncharacterized protein</fullName>
    </submittedName>
</protein>